<dbReference type="NCBIfam" id="TIGR00675">
    <property type="entry name" value="dcm"/>
    <property type="match status" value="1"/>
</dbReference>
<dbReference type="PANTHER" id="PTHR10629:SF52">
    <property type="entry name" value="DNA (CYTOSINE-5)-METHYLTRANSFERASE 1"/>
    <property type="match status" value="1"/>
</dbReference>
<dbReference type="PRINTS" id="PR00105">
    <property type="entry name" value="C5METTRFRASE"/>
</dbReference>
<evidence type="ECO:0000256" key="4">
    <source>
        <dbReference type="ARBA" id="ARBA00022691"/>
    </source>
</evidence>
<dbReference type="PANTHER" id="PTHR10629">
    <property type="entry name" value="CYTOSINE-SPECIFIC METHYLTRANSFERASE"/>
    <property type="match status" value="1"/>
</dbReference>
<evidence type="ECO:0000256" key="3">
    <source>
        <dbReference type="ARBA" id="ARBA00022679"/>
    </source>
</evidence>
<dbReference type="GO" id="GO:0032259">
    <property type="term" value="P:methylation"/>
    <property type="evidence" value="ECO:0007669"/>
    <property type="project" value="UniProtKB-KW"/>
</dbReference>
<keyword evidence="3 7" id="KW-0808">Transferase</keyword>
<dbReference type="InterPro" id="IPR029063">
    <property type="entry name" value="SAM-dependent_MTases_sf"/>
</dbReference>
<dbReference type="SUPFAM" id="SSF53335">
    <property type="entry name" value="S-adenosyl-L-methionine-dependent methyltransferases"/>
    <property type="match status" value="1"/>
</dbReference>
<proteinExistence type="inferred from homology"/>
<evidence type="ECO:0000313" key="9">
    <source>
        <dbReference type="EMBL" id="MFD1188798.1"/>
    </source>
</evidence>
<comment type="similarity">
    <text evidence="7 8">Belongs to the class I-like SAM-binding methyltransferase superfamily. C5-methyltransferase family.</text>
</comment>
<name>A0ABW3SW73_9BACT</name>
<evidence type="ECO:0000256" key="1">
    <source>
        <dbReference type="ARBA" id="ARBA00011975"/>
    </source>
</evidence>
<evidence type="ECO:0000256" key="8">
    <source>
        <dbReference type="RuleBase" id="RU000416"/>
    </source>
</evidence>
<evidence type="ECO:0000313" key="10">
    <source>
        <dbReference type="Proteomes" id="UP001597094"/>
    </source>
</evidence>
<evidence type="ECO:0000256" key="5">
    <source>
        <dbReference type="ARBA" id="ARBA00022747"/>
    </source>
</evidence>
<dbReference type="EMBL" id="JBHTLD010000393">
    <property type="protein sequence ID" value="MFD1188798.1"/>
    <property type="molecule type" value="Genomic_DNA"/>
</dbReference>
<dbReference type="Pfam" id="PF00145">
    <property type="entry name" value="DNA_methylase"/>
    <property type="match status" value="1"/>
</dbReference>
<dbReference type="Gene3D" id="3.40.50.150">
    <property type="entry name" value="Vaccinia Virus protein VP39"/>
    <property type="match status" value="1"/>
</dbReference>
<dbReference type="InterPro" id="IPR050390">
    <property type="entry name" value="C5-Methyltransferase"/>
</dbReference>
<gene>
    <name evidence="9" type="ORF">ACFQ2O_21495</name>
</gene>
<keyword evidence="10" id="KW-1185">Reference proteome</keyword>
<dbReference type="PROSITE" id="PS51679">
    <property type="entry name" value="SAM_MT_C5"/>
    <property type="match status" value="1"/>
</dbReference>
<keyword evidence="2 7" id="KW-0489">Methyltransferase</keyword>
<dbReference type="Proteomes" id="UP001597094">
    <property type="component" value="Unassembled WGS sequence"/>
</dbReference>
<comment type="catalytic activity">
    <reaction evidence="6">
        <text>a 2'-deoxycytidine in DNA + S-adenosyl-L-methionine = a 5-methyl-2'-deoxycytidine in DNA + S-adenosyl-L-homocysteine + H(+)</text>
        <dbReference type="Rhea" id="RHEA:13681"/>
        <dbReference type="Rhea" id="RHEA-COMP:11369"/>
        <dbReference type="Rhea" id="RHEA-COMP:11370"/>
        <dbReference type="ChEBI" id="CHEBI:15378"/>
        <dbReference type="ChEBI" id="CHEBI:57856"/>
        <dbReference type="ChEBI" id="CHEBI:59789"/>
        <dbReference type="ChEBI" id="CHEBI:85452"/>
        <dbReference type="ChEBI" id="CHEBI:85454"/>
        <dbReference type="EC" id="2.1.1.37"/>
    </reaction>
</comment>
<dbReference type="Gene3D" id="3.90.120.10">
    <property type="entry name" value="DNA Methylase, subunit A, domain 2"/>
    <property type="match status" value="1"/>
</dbReference>
<dbReference type="RefSeq" id="WP_377532921.1">
    <property type="nucleotide sequence ID" value="NZ_JBHTLD010000393.1"/>
</dbReference>
<dbReference type="InterPro" id="IPR001525">
    <property type="entry name" value="C5_MeTfrase"/>
</dbReference>
<feature type="active site" evidence="7">
    <location>
        <position position="92"/>
    </location>
</feature>
<evidence type="ECO:0000256" key="7">
    <source>
        <dbReference type="PROSITE-ProRule" id="PRU01016"/>
    </source>
</evidence>
<dbReference type="GO" id="GO:0003886">
    <property type="term" value="F:DNA (cytosine-5-)-methyltransferase activity"/>
    <property type="evidence" value="ECO:0007669"/>
    <property type="project" value="UniProtKB-EC"/>
</dbReference>
<reference evidence="10" key="1">
    <citation type="journal article" date="2019" name="Int. J. Syst. Evol. Microbiol.">
        <title>The Global Catalogue of Microorganisms (GCM) 10K type strain sequencing project: providing services to taxonomists for standard genome sequencing and annotation.</title>
        <authorList>
            <consortium name="The Broad Institute Genomics Platform"/>
            <consortium name="The Broad Institute Genome Sequencing Center for Infectious Disease"/>
            <person name="Wu L."/>
            <person name="Ma J."/>
        </authorList>
    </citation>
    <scope>NUCLEOTIDE SEQUENCE [LARGE SCALE GENOMIC DNA]</scope>
    <source>
        <strain evidence="10">JCM 31319</strain>
    </source>
</reference>
<keyword evidence="5" id="KW-0680">Restriction system</keyword>
<comment type="caution">
    <text evidence="9">The sequence shown here is derived from an EMBL/GenBank/DDBJ whole genome shotgun (WGS) entry which is preliminary data.</text>
</comment>
<organism evidence="9 10">
    <name type="scientific">Pontibacter rugosus</name>
    <dbReference type="NCBI Taxonomy" id="1745966"/>
    <lineage>
        <taxon>Bacteria</taxon>
        <taxon>Pseudomonadati</taxon>
        <taxon>Bacteroidota</taxon>
        <taxon>Cytophagia</taxon>
        <taxon>Cytophagales</taxon>
        <taxon>Hymenobacteraceae</taxon>
        <taxon>Pontibacter</taxon>
    </lineage>
</organism>
<evidence type="ECO:0000256" key="2">
    <source>
        <dbReference type="ARBA" id="ARBA00022603"/>
    </source>
</evidence>
<protein>
    <recommendedName>
        <fullName evidence="1">DNA (cytosine-5-)-methyltransferase</fullName>
        <ecNumber evidence="1">2.1.1.37</ecNumber>
    </recommendedName>
</protein>
<evidence type="ECO:0000256" key="6">
    <source>
        <dbReference type="ARBA" id="ARBA00047422"/>
    </source>
</evidence>
<keyword evidence="4 7" id="KW-0949">S-adenosyl-L-methionine</keyword>
<sequence length="364" mass="41872">MNHKNNIDKILILSFCSGGGLMDLAFEQAGFEVAFSNELDKDFSRFYEEGMSSWSGEPRKISYIGDITDVRPKHLQEIIKNRSFGIVGGPPCQDFSLQGKRVGFDGVRGTHTYHFYEKIMDFQPTFFVMENVPGLVSLKNTKDDFLSILDLYREDYFISHAILNALHYGVPQNRERLFVIGVRRDAFENASLPISDNNWFRWPEPIYPDAAKSYQWGEPSFKNINEGDLPIPPQELCVSRIMINGEKEKIPNALEFFNLKHPDKINVIEEGDTYRPSFKRLHRNKYSPTACYGNNEVHLHPFENRRLSVRETLRIQGVPDNYVLQTPGKLTKKFKMIGNGVPVPLAYQIALSVKTFLIELKQHT</sequence>
<dbReference type="EC" id="2.1.1.37" evidence="1"/>
<accession>A0ABW3SW73</accession>